<dbReference type="SUPFAM" id="SSF50104">
    <property type="entry name" value="Translation proteins SH3-like domain"/>
    <property type="match status" value="1"/>
</dbReference>
<dbReference type="PANTHER" id="PTHR46713">
    <property type="entry name" value="F13M7.16 PROTEIN"/>
    <property type="match status" value="1"/>
</dbReference>
<dbReference type="GO" id="GO:0003723">
    <property type="term" value="F:RNA binding"/>
    <property type="evidence" value="ECO:0007669"/>
    <property type="project" value="UniProtKB-UniRule"/>
</dbReference>
<dbReference type="InterPro" id="IPR036390">
    <property type="entry name" value="WH_DNA-bd_sf"/>
</dbReference>
<dbReference type="Gene3D" id="1.10.10.10">
    <property type="entry name" value="Winged helix-like DNA-binding domain superfamily/Winged helix DNA-binding domain"/>
    <property type="match status" value="1"/>
</dbReference>
<dbReference type="OrthoDB" id="336240at2759"/>
<feature type="region of interest" description="Disordered" evidence="4">
    <location>
        <begin position="1"/>
        <end position="81"/>
    </location>
</feature>
<dbReference type="PANTHER" id="PTHR46713:SF1">
    <property type="entry name" value="F13M7.16 PROTEIN"/>
    <property type="match status" value="1"/>
</dbReference>
<evidence type="ECO:0000256" key="2">
    <source>
        <dbReference type="PROSITE-ProRule" id="PRU00332"/>
    </source>
</evidence>
<keyword evidence="7" id="KW-1185">Reference proteome</keyword>
<evidence type="ECO:0000313" key="7">
    <source>
        <dbReference type="Proteomes" id="UP000186817"/>
    </source>
</evidence>
<dbReference type="InterPro" id="IPR036388">
    <property type="entry name" value="WH-like_DNA-bd_sf"/>
</dbReference>
<sequence>MSVSTVYDDVKASVFEEEAEEKPEEAPLSTEAGWENGSEEVEITGEGDADDAESNALRNTEARDRPPAKGEARRKKRRQKGCSREETLLALRRQIEYYVSDGNLAVDTFFHKHMSEHPEGWIDAALVLNCNRVKKLEVSDEADIEAALVESELETRWLHGADGQTLQLRRENGRKLPDLRAAGWLATKIEQRRQCAEAQSPAFGDTDKVTQAQAPKVGDSVRLVTGESAGQSGQILSVDEGEFTVLVGGMDVVVVSSSELEVHANADVSRPENTVVLSRQPFEPITSSLQACSARLLRFVCSPGECGQLLLAAEAAGWQRCQPANPRESATILASDVLVEEMMQRLRPWVPEECLGKQFWGIASQWTFVKLQPGQSICISNEGHAAHPMSNAMLSTSVLIPLNAAGAQVDFKLARNSEVPGKPCAVEQGSAILHMHPQHLMEVCTPSRILHVLWLQLRYGIEDKSMQLARSVLSSSPPECAPILVAPPPAVPEPQKPCRAGQSRLRCLSRLLLSIQPANTWLAVLTFGSPATSTTRRELLEPVAESLQVIVCFAASPLRLDKLDERFLSPAYLCGQRLKATGQAAMQEGDEIFEAAVVAVKRHFDAEEFEPALKLITKAYEMKPNDPLVVSNIARVTWPCESGAHGAEIAELGRFAGAWCMMATNVKFQELPDMMLPASCQACLCLHYCPWMEECCCSQPLPISLGLQRSREMQLQPLLVQKTKVAKAVRKMLSHASAHPVAHRADCASQESMLTRSSKWGELETLQARVRAASHHLGATDPLIRRTNKVVSKASSLRYYCMNSYVQLSMQCLPRVMDEMIGRLYDLQKLPLGLGVWEDPFLSWAREAEAVWRDEQPRLEQLVSSINKPSHYCNMWVHTALRADSRFLRAFNRAMTNELLKLPDAGSLLAMSIGESLSEVHLPSVREEIRRLASALGVLESQWLEHALLRQIKGRTSLETAAGLGDIRALCALISALLNEVVIIQPKACAQLAGAVRHTEAMSTMPQTLRAVCELCKRMMISEEEARFLSVELLSNGGLRIGLQTVWGHPSAQRAVDAIGAGAVIEKKMPLGELQRWQSGVDALKEVAAFPDRCKRALHASQHCALVLRDARKTALEAVSSAATTSSLLDDLLPRHVAQQLKVAELEQEYTAKIKVEADLSRKALRGSEEDEEVLEKFQRQMREEKQLLNDARQVFQDLQQRMTSTQSHLEEAILHLVKSAVQWKSASLEAGEKDTVATTTTAAFQDLLHASLRPLKRASVGPRAHHTPARYSDVPALGIQLLDSLGETADLEVAREVLEANAWNLEAALNILTAECQASSRQDDAEGYRAPMRTGYRDTLLGDPQLPWSFAFDSLSASPGVETSGASNAVDDSEMQRVLAASRDEQQQLDDLQEQNALASAIEASWTQLEEEEARKHAQASLRSEEEGLLVKAIEASYREQTRGDSNFREELERALSQSQTSTSDPPPRPKSASRCPETLRQPQGSSKSSQAARGAALKGSSLLKRAGGAMASASGTKELTALPQRPDRSRVGKGSIRSQRTADSGATVLNNLKGTSSVGAAAAVAVSPTLVASPPSAASGAAACMAGALVPGENGQMKDRIGSIQAAKAAERRREAQAFAGSSSAEAEGTSAVQAHCGQPNMMQASREVLSSALASLHRRHFEASPTQLRSCLKALKVYVGNLASSPQEMKFQRINKDNRAFCSRVSSLQGAVEILQACGFRDQGDCWVVDPAYMKQKGSALFDALAKIEVLLHHVEAQSAKA</sequence>
<gene>
    <name evidence="6" type="ORF">AK812_SmicGene33554</name>
</gene>
<dbReference type="Proteomes" id="UP000186817">
    <property type="component" value="Unassembled WGS sequence"/>
</dbReference>
<feature type="compositionally biased region" description="Acidic residues" evidence="4">
    <location>
        <begin position="37"/>
        <end position="53"/>
    </location>
</feature>
<dbReference type="Pfam" id="PF05383">
    <property type="entry name" value="La"/>
    <property type="match status" value="1"/>
</dbReference>
<dbReference type="InterPro" id="IPR008991">
    <property type="entry name" value="Translation_prot_SH3-like_sf"/>
</dbReference>
<dbReference type="SMART" id="SM00715">
    <property type="entry name" value="LA"/>
    <property type="match status" value="1"/>
</dbReference>
<feature type="compositionally biased region" description="Basic residues" evidence="4">
    <location>
        <begin position="72"/>
        <end position="81"/>
    </location>
</feature>
<keyword evidence="3" id="KW-0175">Coiled coil</keyword>
<feature type="domain" description="HTH La-type RNA-binding" evidence="5">
    <location>
        <begin position="81"/>
        <end position="178"/>
    </location>
</feature>
<protein>
    <recommendedName>
        <fullName evidence="5">HTH La-type RNA-binding domain-containing protein</fullName>
    </recommendedName>
</protein>
<organism evidence="6 7">
    <name type="scientific">Symbiodinium microadriaticum</name>
    <name type="common">Dinoflagellate</name>
    <name type="synonym">Zooxanthella microadriatica</name>
    <dbReference type="NCBI Taxonomy" id="2951"/>
    <lineage>
        <taxon>Eukaryota</taxon>
        <taxon>Sar</taxon>
        <taxon>Alveolata</taxon>
        <taxon>Dinophyceae</taxon>
        <taxon>Suessiales</taxon>
        <taxon>Symbiodiniaceae</taxon>
        <taxon>Symbiodinium</taxon>
    </lineage>
</organism>
<feature type="compositionally biased region" description="Basic and acidic residues" evidence="4">
    <location>
        <begin position="60"/>
        <end position="71"/>
    </location>
</feature>
<dbReference type="EMBL" id="LSRX01000977">
    <property type="protein sequence ID" value="OLP85435.1"/>
    <property type="molecule type" value="Genomic_DNA"/>
</dbReference>
<evidence type="ECO:0000259" key="5">
    <source>
        <dbReference type="PROSITE" id="PS50961"/>
    </source>
</evidence>
<evidence type="ECO:0000313" key="6">
    <source>
        <dbReference type="EMBL" id="OLP85435.1"/>
    </source>
</evidence>
<dbReference type="InterPro" id="IPR006630">
    <property type="entry name" value="La_HTH"/>
</dbReference>
<dbReference type="InterPro" id="IPR018997">
    <property type="entry name" value="PUB_domain"/>
</dbReference>
<proteinExistence type="predicted"/>
<dbReference type="Pfam" id="PF09409">
    <property type="entry name" value="PUB"/>
    <property type="match status" value="1"/>
</dbReference>
<reference evidence="6 7" key="1">
    <citation type="submission" date="2016-02" db="EMBL/GenBank/DDBJ databases">
        <title>Genome analysis of coral dinoflagellate symbionts highlights evolutionary adaptations to a symbiotic lifestyle.</title>
        <authorList>
            <person name="Aranda M."/>
            <person name="Li Y."/>
            <person name="Liew Y.J."/>
            <person name="Baumgarten S."/>
            <person name="Simakov O."/>
            <person name="Wilson M."/>
            <person name="Piel J."/>
            <person name="Ashoor H."/>
            <person name="Bougouffa S."/>
            <person name="Bajic V.B."/>
            <person name="Ryu T."/>
            <person name="Ravasi T."/>
            <person name="Bayer T."/>
            <person name="Micklem G."/>
            <person name="Kim H."/>
            <person name="Bhak J."/>
            <person name="Lajeunesse T.C."/>
            <person name="Voolstra C.R."/>
        </authorList>
    </citation>
    <scope>NUCLEOTIDE SEQUENCE [LARGE SCALE GENOMIC DNA]</scope>
    <source>
        <strain evidence="6 7">CCMP2467</strain>
    </source>
</reference>
<keyword evidence="1 2" id="KW-0694">RNA-binding</keyword>
<feature type="coiled-coil region" evidence="3">
    <location>
        <begin position="1168"/>
        <end position="1202"/>
    </location>
</feature>
<dbReference type="CDD" id="cd07323">
    <property type="entry name" value="LAM"/>
    <property type="match status" value="1"/>
</dbReference>
<dbReference type="Gene3D" id="1.20.58.2190">
    <property type="match status" value="1"/>
</dbReference>
<evidence type="ECO:0000256" key="3">
    <source>
        <dbReference type="SAM" id="Coils"/>
    </source>
</evidence>
<dbReference type="SMART" id="SM00739">
    <property type="entry name" value="KOW"/>
    <property type="match status" value="1"/>
</dbReference>
<name>A0A1Q9CRA8_SYMMI</name>
<dbReference type="PROSITE" id="PS50961">
    <property type="entry name" value="HTH_LA"/>
    <property type="match status" value="1"/>
</dbReference>
<dbReference type="CDD" id="cd14273">
    <property type="entry name" value="UBA_TAP-C_like"/>
    <property type="match status" value="1"/>
</dbReference>
<dbReference type="InterPro" id="IPR036339">
    <property type="entry name" value="PUB-like_dom_sf"/>
</dbReference>
<evidence type="ECO:0000256" key="4">
    <source>
        <dbReference type="SAM" id="MobiDB-lite"/>
    </source>
</evidence>
<feature type="compositionally biased region" description="Polar residues" evidence="4">
    <location>
        <begin position="1482"/>
        <end position="1493"/>
    </location>
</feature>
<comment type="caution">
    <text evidence="6">The sequence shown here is derived from an EMBL/GenBank/DDBJ whole genome shotgun (WGS) entry which is preliminary data.</text>
</comment>
<accession>A0A1Q9CRA8</accession>
<dbReference type="InterPro" id="IPR005824">
    <property type="entry name" value="KOW"/>
</dbReference>
<dbReference type="SUPFAM" id="SSF143503">
    <property type="entry name" value="PUG domain-like"/>
    <property type="match status" value="1"/>
</dbReference>
<dbReference type="SMART" id="SM00580">
    <property type="entry name" value="PUG"/>
    <property type="match status" value="1"/>
</dbReference>
<dbReference type="SUPFAM" id="SSF46785">
    <property type="entry name" value="Winged helix' DNA-binding domain"/>
    <property type="match status" value="1"/>
</dbReference>
<evidence type="ECO:0000256" key="1">
    <source>
        <dbReference type="ARBA" id="ARBA00022884"/>
    </source>
</evidence>
<feature type="region of interest" description="Disordered" evidence="4">
    <location>
        <begin position="1452"/>
        <end position="1544"/>
    </location>
</feature>